<sequence length="306" mass="34908">MEKTKDIFASWLHDQNIERLLIILVGVLFILLVTYYLKKIISRHVSNSANKYRSRKAVNVLGYILIISIVLFVYSDKLGNIGIALGLAGAGIAFALQEVITSIAGWINIMTTNSIRIGQRVKIGEIKGDVIDIGVLKTTIMEVGDWVDGDLYNGRITDLSNSFVFKEPIQNYSADYPFLWDEITVPIRTESDFNLARKIFSEVAVEVCGEYSQKSEKVWAKMTDKYRIEDADVQPLITLTFDENWITYTIRYVVDFKKRRSTKDHLFTRLLEEINHYDNIIMIATTSVEVTNVSQTEINKTTGNKK</sequence>
<evidence type="ECO:0000256" key="5">
    <source>
        <dbReference type="ARBA" id="ARBA00023136"/>
    </source>
</evidence>
<name>A0A425Y462_9BACT</name>
<accession>A0A425Y462</accession>
<dbReference type="AlphaFoldDB" id="A0A425Y462"/>
<feature type="transmembrane region" description="Helical" evidence="6">
    <location>
        <begin position="20"/>
        <end position="37"/>
    </location>
</feature>
<evidence type="ECO:0000256" key="1">
    <source>
        <dbReference type="ARBA" id="ARBA00004141"/>
    </source>
</evidence>
<keyword evidence="9" id="KW-1185">Reference proteome</keyword>
<comment type="caution">
    <text evidence="8">The sequence shown here is derived from an EMBL/GenBank/DDBJ whole genome shotgun (WGS) entry which is preliminary data.</text>
</comment>
<dbReference type="InterPro" id="IPR023408">
    <property type="entry name" value="MscS_beta-dom_sf"/>
</dbReference>
<feature type="transmembrane region" description="Helical" evidence="6">
    <location>
        <begin position="81"/>
        <end position="107"/>
    </location>
</feature>
<gene>
    <name evidence="8" type="ORF">DWB61_06450</name>
</gene>
<dbReference type="SUPFAM" id="SSF82861">
    <property type="entry name" value="Mechanosensitive channel protein MscS (YggB), transmembrane region"/>
    <property type="match status" value="1"/>
</dbReference>
<keyword evidence="3 6" id="KW-0812">Transmembrane</keyword>
<proteinExistence type="inferred from homology"/>
<evidence type="ECO:0000313" key="9">
    <source>
        <dbReference type="Proteomes" id="UP000285794"/>
    </source>
</evidence>
<comment type="subcellular location">
    <subcellularLocation>
        <location evidence="1">Membrane</location>
        <topology evidence="1">Multi-pass membrane protein</topology>
    </subcellularLocation>
</comment>
<reference evidence="8 9" key="1">
    <citation type="submission" date="2018-07" db="EMBL/GenBank/DDBJ databases">
        <title>Draft genome sequence of Ancylomarina sp. M1P.</title>
        <authorList>
            <person name="Yadav S."/>
            <person name="Villanueva L."/>
            <person name="Damste J.S.S."/>
        </authorList>
    </citation>
    <scope>NUCLEOTIDE SEQUENCE [LARGE SCALE GENOMIC DNA]</scope>
    <source>
        <strain evidence="8 9">M1P</strain>
    </source>
</reference>
<dbReference type="Gene3D" id="2.30.30.60">
    <property type="match status" value="1"/>
</dbReference>
<dbReference type="SUPFAM" id="SSF50182">
    <property type="entry name" value="Sm-like ribonucleoproteins"/>
    <property type="match status" value="1"/>
</dbReference>
<dbReference type="RefSeq" id="WP_125030071.1">
    <property type="nucleotide sequence ID" value="NZ_JAPXVP010000004.1"/>
</dbReference>
<dbReference type="InterPro" id="IPR010920">
    <property type="entry name" value="LSM_dom_sf"/>
</dbReference>
<dbReference type="EMBL" id="QQWG01000004">
    <property type="protein sequence ID" value="RRG23070.1"/>
    <property type="molecule type" value="Genomic_DNA"/>
</dbReference>
<evidence type="ECO:0000256" key="2">
    <source>
        <dbReference type="ARBA" id="ARBA00008017"/>
    </source>
</evidence>
<dbReference type="InterPro" id="IPR011014">
    <property type="entry name" value="MscS_channel_TM-2"/>
</dbReference>
<feature type="transmembrane region" description="Helical" evidence="6">
    <location>
        <begin position="57"/>
        <end position="75"/>
    </location>
</feature>
<organism evidence="8 9">
    <name type="scientific">Ancylomarina euxinus</name>
    <dbReference type="NCBI Taxonomy" id="2283627"/>
    <lineage>
        <taxon>Bacteria</taxon>
        <taxon>Pseudomonadati</taxon>
        <taxon>Bacteroidota</taxon>
        <taxon>Bacteroidia</taxon>
        <taxon>Marinilabiliales</taxon>
        <taxon>Marinifilaceae</taxon>
        <taxon>Ancylomarina</taxon>
    </lineage>
</organism>
<dbReference type="PANTHER" id="PTHR30566">
    <property type="entry name" value="YNAI-RELATED MECHANOSENSITIVE ION CHANNEL"/>
    <property type="match status" value="1"/>
</dbReference>
<dbReference type="GO" id="GO:0016020">
    <property type="term" value="C:membrane"/>
    <property type="evidence" value="ECO:0007669"/>
    <property type="project" value="UniProtKB-SubCell"/>
</dbReference>
<evidence type="ECO:0000313" key="8">
    <source>
        <dbReference type="EMBL" id="RRG23070.1"/>
    </source>
</evidence>
<dbReference type="OrthoDB" id="9809206at2"/>
<dbReference type="Pfam" id="PF00924">
    <property type="entry name" value="MS_channel_2nd"/>
    <property type="match status" value="1"/>
</dbReference>
<evidence type="ECO:0000256" key="3">
    <source>
        <dbReference type="ARBA" id="ARBA00022692"/>
    </source>
</evidence>
<dbReference type="GO" id="GO:0008381">
    <property type="term" value="F:mechanosensitive monoatomic ion channel activity"/>
    <property type="evidence" value="ECO:0007669"/>
    <property type="project" value="UniProtKB-ARBA"/>
</dbReference>
<dbReference type="PANTHER" id="PTHR30566:SF5">
    <property type="entry name" value="MECHANOSENSITIVE ION CHANNEL PROTEIN 1, MITOCHONDRIAL-RELATED"/>
    <property type="match status" value="1"/>
</dbReference>
<evidence type="ECO:0000256" key="4">
    <source>
        <dbReference type="ARBA" id="ARBA00022989"/>
    </source>
</evidence>
<evidence type="ECO:0000259" key="7">
    <source>
        <dbReference type="Pfam" id="PF00924"/>
    </source>
</evidence>
<dbReference type="InterPro" id="IPR006685">
    <property type="entry name" value="MscS_channel_2nd"/>
</dbReference>
<evidence type="ECO:0000256" key="6">
    <source>
        <dbReference type="SAM" id="Phobius"/>
    </source>
</evidence>
<keyword evidence="4 6" id="KW-1133">Transmembrane helix</keyword>
<protein>
    <submittedName>
        <fullName evidence="8">Mechanosensitive ion channel family protein</fullName>
    </submittedName>
</protein>
<keyword evidence="5 6" id="KW-0472">Membrane</keyword>
<comment type="similarity">
    <text evidence="2">Belongs to the MscS (TC 1.A.23) family.</text>
</comment>
<feature type="domain" description="Mechanosensitive ion channel MscS" evidence="7">
    <location>
        <begin position="99"/>
        <end position="173"/>
    </location>
</feature>
<dbReference type="Proteomes" id="UP000285794">
    <property type="component" value="Unassembled WGS sequence"/>
</dbReference>